<dbReference type="PATRIC" id="fig|645517.4.peg.1386"/>
<dbReference type="KEGG" id="anh:A6F65_01391"/>
<name>A0A1C7D8C5_9SPHN</name>
<gene>
    <name evidence="2" type="ORF">A6F65_01391</name>
</gene>
<feature type="chain" id="PRO_5008884424" description="DUF4139 domain-containing protein" evidence="1">
    <location>
        <begin position="24"/>
        <end position="544"/>
    </location>
</feature>
<organism evidence="2 3">
    <name type="scientific">Paraurantiacibacter namhicola</name>
    <dbReference type="NCBI Taxonomy" id="645517"/>
    <lineage>
        <taxon>Bacteria</taxon>
        <taxon>Pseudomonadati</taxon>
        <taxon>Pseudomonadota</taxon>
        <taxon>Alphaproteobacteria</taxon>
        <taxon>Sphingomonadales</taxon>
        <taxon>Erythrobacteraceae</taxon>
        <taxon>Paraurantiacibacter</taxon>
    </lineage>
</organism>
<dbReference type="STRING" id="645517.A6F65_01391"/>
<accession>A0A1C7D8C5</accession>
<evidence type="ECO:0008006" key="4">
    <source>
        <dbReference type="Google" id="ProtNLM"/>
    </source>
</evidence>
<dbReference type="OrthoDB" id="7178458at2"/>
<keyword evidence="1" id="KW-0732">Signal</keyword>
<evidence type="ECO:0000256" key="1">
    <source>
        <dbReference type="SAM" id="SignalP"/>
    </source>
</evidence>
<sequence>MRLLRHALIPLLAAGWLAAPAAAQDRVQVTAGEPGDIAVTVYRDPARGEGDAMDREWPQGFAMITETRQVTLPPGRSQLRFVGVAEGMVAVTAIVTGLPGGTIEQNQDANLLSPASLVDGTLGNRVRITRTNPATGEQVASSAIIRTQANGGIVLQMDEGFEAVRCSGVPEKLVFDQLPQGLVPQPVFSVDTMSPEGGTYTVQLTYLAWGFDWEASYVLTVPEGGQGSELPFKLLSWLTIVNDNGQSFPDAQLMAVAGTLNVESDYEDLAEPPTAPPLQLTCYPIGNTAAGSPYAQYDRRYRAGYAGVPPPPPPPPPPAPAMIPVARNAADNEVIVTGAKMVASEEDLGDLKLYRVPEPVTVAAQSSKQVLFLDKDAVSGTLMYQLDCLPEDDSRGFTFADRRIEVENVERLGLGASLPDGEVLIYESTSYGDLLVGSDRVRDYATGQDVEILAGSSTQVSGQCTATRPHDHRKPKKWAKKRLTLRNANPQPVRVRVQLAWSGQWDVRGLRGTRVKDGFIVYELDVPANGTRTLDWRTRPSVID</sequence>
<proteinExistence type="predicted"/>
<evidence type="ECO:0000313" key="2">
    <source>
        <dbReference type="EMBL" id="ANU07697.1"/>
    </source>
</evidence>
<dbReference type="PANTHER" id="PTHR38075:SF1">
    <property type="entry name" value="DUF4139 DOMAIN-CONTAINING PROTEIN"/>
    <property type="match status" value="1"/>
</dbReference>
<reference evidence="2 3" key="1">
    <citation type="submission" date="2016-07" db="EMBL/GenBank/DDBJ databases">
        <title>Complete genome sequence of Altererythrobacter namhicola JCM 16345T, containing esterase-encoding genes.</title>
        <authorList>
            <person name="Cheng H."/>
            <person name="Wu Y.-H."/>
            <person name="Jian S.-L."/>
            <person name="Huo Y.-Y."/>
            <person name="Wang C.-S."/>
            <person name="Xu X.-W."/>
        </authorList>
    </citation>
    <scope>NUCLEOTIDE SEQUENCE [LARGE SCALE GENOMIC DNA]</scope>
    <source>
        <strain evidence="2 3">JCM 16345</strain>
    </source>
</reference>
<feature type="signal peptide" evidence="1">
    <location>
        <begin position="1"/>
        <end position="23"/>
    </location>
</feature>
<protein>
    <recommendedName>
        <fullName evidence="4">DUF4139 domain-containing protein</fullName>
    </recommendedName>
</protein>
<evidence type="ECO:0000313" key="3">
    <source>
        <dbReference type="Proteomes" id="UP000092698"/>
    </source>
</evidence>
<keyword evidence="3" id="KW-1185">Reference proteome</keyword>
<dbReference type="EMBL" id="CP016545">
    <property type="protein sequence ID" value="ANU07697.1"/>
    <property type="molecule type" value="Genomic_DNA"/>
</dbReference>
<dbReference type="AlphaFoldDB" id="A0A1C7D8C5"/>
<dbReference type="Proteomes" id="UP000092698">
    <property type="component" value="Chromosome"/>
</dbReference>
<dbReference type="PANTHER" id="PTHR38075">
    <property type="entry name" value="DUF4139 DOMAIN-CONTAINING PROTEIN"/>
    <property type="match status" value="1"/>
</dbReference>
<dbReference type="RefSeq" id="WP_067787115.1">
    <property type="nucleotide sequence ID" value="NZ_CP016545.1"/>
</dbReference>